<comment type="caution">
    <text evidence="1">The sequence shown here is derived from an EMBL/GenBank/DDBJ whole genome shotgun (WGS) entry which is preliminary data.</text>
</comment>
<dbReference type="AlphaFoldDB" id="A0A080LYY7"/>
<proteinExistence type="predicted"/>
<evidence type="ECO:0000313" key="1">
    <source>
        <dbReference type="EMBL" id="KFB74068.1"/>
    </source>
</evidence>
<organism evidence="1 2">
    <name type="scientific">Candidatus Accumulibacter phosphatis</name>
    <dbReference type="NCBI Taxonomy" id="327160"/>
    <lineage>
        <taxon>Bacteria</taxon>
        <taxon>Pseudomonadati</taxon>
        <taxon>Pseudomonadota</taxon>
        <taxon>Betaproteobacteria</taxon>
        <taxon>Candidatus Accumulibacter</taxon>
    </lineage>
</organism>
<evidence type="ECO:0000313" key="2">
    <source>
        <dbReference type="Proteomes" id="UP000020077"/>
    </source>
</evidence>
<dbReference type="Proteomes" id="UP000020077">
    <property type="component" value="Unassembled WGS sequence"/>
</dbReference>
<protein>
    <submittedName>
        <fullName evidence="1">Poly(3-hydroxybutyrate) depolymerase</fullName>
    </submittedName>
</protein>
<sequence length="129" mass="14109">MLYGHASSGDRGALGARAQSISRRIKLGSQPELSYVRRLDLSAGVNDYTSASFRVLIDGQVVDEVTAIGMVHQETEWLRQAAIDLARFANRTVTLTLEVAACSNIYSTVYAKAWVDQITIHNAVDLAHC</sequence>
<name>A0A080LYY7_9PROT</name>
<accession>A0A080LYY7</accession>
<gene>
    <name evidence="1" type="ORF">AW09_000651</name>
</gene>
<dbReference type="EMBL" id="JDVG02000111">
    <property type="protein sequence ID" value="KFB74068.1"/>
    <property type="molecule type" value="Genomic_DNA"/>
</dbReference>
<reference evidence="1 2" key="1">
    <citation type="submission" date="2014-02" db="EMBL/GenBank/DDBJ databases">
        <title>Expanding our view of genomic diversity in Candidatus Accumulibacter clades.</title>
        <authorList>
            <person name="Skennerton C.T."/>
            <person name="Barr J.J."/>
            <person name="Slater F.R."/>
            <person name="Bond P.L."/>
            <person name="Tyson G.W."/>
        </authorList>
    </citation>
    <scope>NUCLEOTIDE SEQUENCE [LARGE SCALE GENOMIC DNA]</scope>
    <source>
        <strain evidence="2">BA-91</strain>
    </source>
</reference>